<reference evidence="3 4" key="1">
    <citation type="journal article" date="2022" name="Nat. Genet.">
        <title>Improved pea reference genome and pan-genome highlight genomic features and evolutionary characteristics.</title>
        <authorList>
            <person name="Yang T."/>
            <person name="Liu R."/>
            <person name="Luo Y."/>
            <person name="Hu S."/>
            <person name="Wang D."/>
            <person name="Wang C."/>
            <person name="Pandey M.K."/>
            <person name="Ge S."/>
            <person name="Xu Q."/>
            <person name="Li N."/>
            <person name="Li G."/>
            <person name="Huang Y."/>
            <person name="Saxena R.K."/>
            <person name="Ji Y."/>
            <person name="Li M."/>
            <person name="Yan X."/>
            <person name="He Y."/>
            <person name="Liu Y."/>
            <person name="Wang X."/>
            <person name="Xiang C."/>
            <person name="Varshney R.K."/>
            <person name="Ding H."/>
            <person name="Gao S."/>
            <person name="Zong X."/>
        </authorList>
    </citation>
    <scope>NUCLEOTIDE SEQUENCE [LARGE SCALE GENOMIC DNA]</scope>
    <source>
        <strain evidence="3 4">cv. Zhongwan 6</strain>
    </source>
</reference>
<dbReference type="EMBL" id="JAMSHJ010000001">
    <property type="protein sequence ID" value="KAI5442225.1"/>
    <property type="molecule type" value="Genomic_DNA"/>
</dbReference>
<dbReference type="PANTHER" id="PTHR15288:SF22">
    <property type="entry name" value="DENN (AEX-3) DOMAIN PROTEIN"/>
    <property type="match status" value="1"/>
</dbReference>
<dbReference type="Gramene" id="Psat01G0133400-T1">
    <property type="protein sequence ID" value="KAI5442225.1"/>
    <property type="gene ID" value="KIW84_011334"/>
</dbReference>
<evidence type="ECO:0000256" key="1">
    <source>
        <dbReference type="SAM" id="MobiDB-lite"/>
    </source>
</evidence>
<dbReference type="InterPro" id="IPR051942">
    <property type="entry name" value="DENN_domain_containing_2"/>
</dbReference>
<comment type="caution">
    <text evidence="3">The sequence shown here is derived from an EMBL/GenBank/DDBJ whole genome shotgun (WGS) entry which is preliminary data.</text>
</comment>
<dbReference type="AlphaFoldDB" id="A0A9D4YMA7"/>
<feature type="region of interest" description="Disordered" evidence="1">
    <location>
        <begin position="1"/>
        <end position="32"/>
    </location>
</feature>
<gene>
    <name evidence="2" type="ORF">KIW84_011334</name>
    <name evidence="3" type="ORF">KIW84_011335</name>
</gene>
<evidence type="ECO:0000313" key="3">
    <source>
        <dbReference type="EMBL" id="KAI5442226.1"/>
    </source>
</evidence>
<dbReference type="EMBL" id="JAMSHJ010000001">
    <property type="protein sequence ID" value="KAI5442226.1"/>
    <property type="molecule type" value="Genomic_DNA"/>
</dbReference>
<protein>
    <submittedName>
        <fullName evidence="3">Uncharacterized protein</fullName>
    </submittedName>
</protein>
<organism evidence="3 4">
    <name type="scientific">Pisum sativum</name>
    <name type="common">Garden pea</name>
    <name type="synonym">Lathyrus oleraceus</name>
    <dbReference type="NCBI Taxonomy" id="3888"/>
    <lineage>
        <taxon>Eukaryota</taxon>
        <taxon>Viridiplantae</taxon>
        <taxon>Streptophyta</taxon>
        <taxon>Embryophyta</taxon>
        <taxon>Tracheophyta</taxon>
        <taxon>Spermatophyta</taxon>
        <taxon>Magnoliopsida</taxon>
        <taxon>eudicotyledons</taxon>
        <taxon>Gunneridae</taxon>
        <taxon>Pentapetalae</taxon>
        <taxon>rosids</taxon>
        <taxon>fabids</taxon>
        <taxon>Fabales</taxon>
        <taxon>Fabaceae</taxon>
        <taxon>Papilionoideae</taxon>
        <taxon>50 kb inversion clade</taxon>
        <taxon>NPAAA clade</taxon>
        <taxon>Hologalegina</taxon>
        <taxon>IRL clade</taxon>
        <taxon>Fabeae</taxon>
        <taxon>Lathyrus</taxon>
    </lineage>
</organism>
<accession>A0A9D4YMA7</accession>
<name>A0A9D4YMA7_PEA</name>
<evidence type="ECO:0000313" key="4">
    <source>
        <dbReference type="Proteomes" id="UP001058974"/>
    </source>
</evidence>
<proteinExistence type="predicted"/>
<evidence type="ECO:0000313" key="2">
    <source>
        <dbReference type="EMBL" id="KAI5442225.1"/>
    </source>
</evidence>
<sequence length="165" mass="18868">MQRFEFSPNSASHSLQLGPESESNETRADVESHLHSSKYDNNGSHFQRLQYQVTKLFKGFSSPPDVENENKTYNPEILTSLKRQWAVNFQLKYMGHRFFKKPSQLSESIVVVGLHLNCDDQTLHRQLVGRKLEESAKLRSALGCQNQSPVEPNIEPQGLVLLWGE</sequence>
<dbReference type="Gramene" id="Psat01G0133500-T1">
    <property type="protein sequence ID" value="KAI5442226.1"/>
    <property type="gene ID" value="KIW84_011335"/>
</dbReference>
<keyword evidence="4" id="KW-1185">Reference proteome</keyword>
<dbReference type="Proteomes" id="UP001058974">
    <property type="component" value="Chromosome 1"/>
</dbReference>
<dbReference type="PANTHER" id="PTHR15288">
    <property type="entry name" value="DENN DOMAIN-CONTAINING PROTEIN 2"/>
    <property type="match status" value="1"/>
</dbReference>